<feature type="domain" description="Membrane protein NfeD2 N-terminal transmembrane" evidence="2">
    <location>
        <begin position="8"/>
        <end position="105"/>
    </location>
</feature>
<gene>
    <name evidence="3" type="ORF">ACFPOF_30790</name>
</gene>
<dbReference type="Proteomes" id="UP001596113">
    <property type="component" value="Unassembled WGS sequence"/>
</dbReference>
<keyword evidence="3" id="KW-0645">Protease</keyword>
<name>A0ABW0I0T4_9BACL</name>
<evidence type="ECO:0000313" key="4">
    <source>
        <dbReference type="Proteomes" id="UP001596113"/>
    </source>
</evidence>
<keyword evidence="1" id="KW-1133">Transmembrane helix</keyword>
<proteinExistence type="predicted"/>
<dbReference type="RefSeq" id="WP_378139527.1">
    <property type="nucleotide sequence ID" value="NZ_JBHSMI010000067.1"/>
</dbReference>
<dbReference type="InterPro" id="IPR058653">
    <property type="entry name" value="NfeD2_TM"/>
</dbReference>
<evidence type="ECO:0000256" key="1">
    <source>
        <dbReference type="SAM" id="Phobius"/>
    </source>
</evidence>
<feature type="transmembrane region" description="Helical" evidence="1">
    <location>
        <begin position="47"/>
        <end position="66"/>
    </location>
</feature>
<keyword evidence="3" id="KW-0378">Hydrolase</keyword>
<dbReference type="EMBL" id="JBHSMI010000067">
    <property type="protein sequence ID" value="MFC5407136.1"/>
    <property type="molecule type" value="Genomic_DNA"/>
</dbReference>
<reference evidence="4" key="1">
    <citation type="journal article" date="2019" name="Int. J. Syst. Evol. Microbiol.">
        <title>The Global Catalogue of Microorganisms (GCM) 10K type strain sequencing project: providing services to taxonomists for standard genome sequencing and annotation.</title>
        <authorList>
            <consortium name="The Broad Institute Genomics Platform"/>
            <consortium name="The Broad Institute Genome Sequencing Center for Infectious Disease"/>
            <person name="Wu L."/>
            <person name="Ma J."/>
        </authorList>
    </citation>
    <scope>NUCLEOTIDE SEQUENCE [LARGE SCALE GENOMIC DNA]</scope>
    <source>
        <strain evidence="4">CGMCC 1.18575</strain>
    </source>
</reference>
<dbReference type="GO" id="GO:0006508">
    <property type="term" value="P:proteolysis"/>
    <property type="evidence" value="ECO:0007669"/>
    <property type="project" value="UniProtKB-KW"/>
</dbReference>
<evidence type="ECO:0000259" key="2">
    <source>
        <dbReference type="Pfam" id="PF25842"/>
    </source>
</evidence>
<keyword evidence="1" id="KW-0472">Membrane</keyword>
<dbReference type="InterPro" id="IPR012340">
    <property type="entry name" value="NA-bd_OB-fold"/>
</dbReference>
<dbReference type="GO" id="GO:0008233">
    <property type="term" value="F:peptidase activity"/>
    <property type="evidence" value="ECO:0007669"/>
    <property type="project" value="UniProtKB-KW"/>
</dbReference>
<comment type="caution">
    <text evidence="3">The sequence shown here is derived from an EMBL/GenBank/DDBJ whole genome shotgun (WGS) entry which is preliminary data.</text>
</comment>
<accession>A0ABW0I0T4</accession>
<feature type="transmembrane region" description="Helical" evidence="1">
    <location>
        <begin position="9"/>
        <end position="27"/>
    </location>
</feature>
<keyword evidence="4" id="KW-1185">Reference proteome</keyword>
<sequence length="177" mass="18977">MRRDAHIELYWSFAIFGVIFALVSLLFGDIIGDWLGGVLHFDHFDFVSPVTVVGGATAFGACGIFLNRVFDVEGMALLVSSVLFAVVVSAGSYFAYVKPMRKAESSLGFSIAEMEGKIVKVTVPIPADGLGEVIYKSPTGILNFTAVSFDNVDIPLGSDAIVVRVAGKHLKVLAFQI</sequence>
<dbReference type="Pfam" id="PF25842">
    <property type="entry name" value="NfeD_TM"/>
    <property type="match status" value="1"/>
</dbReference>
<dbReference type="Gene3D" id="2.40.50.140">
    <property type="entry name" value="Nucleic acid-binding proteins"/>
    <property type="match status" value="1"/>
</dbReference>
<feature type="transmembrane region" description="Helical" evidence="1">
    <location>
        <begin position="75"/>
        <end position="96"/>
    </location>
</feature>
<keyword evidence="1" id="KW-0812">Transmembrane</keyword>
<protein>
    <submittedName>
        <fullName evidence="3">Protease</fullName>
    </submittedName>
</protein>
<evidence type="ECO:0000313" key="3">
    <source>
        <dbReference type="EMBL" id="MFC5407136.1"/>
    </source>
</evidence>
<organism evidence="3 4">
    <name type="scientific">Cohnella soli</name>
    <dbReference type="NCBI Taxonomy" id="425005"/>
    <lineage>
        <taxon>Bacteria</taxon>
        <taxon>Bacillati</taxon>
        <taxon>Bacillota</taxon>
        <taxon>Bacilli</taxon>
        <taxon>Bacillales</taxon>
        <taxon>Paenibacillaceae</taxon>
        <taxon>Cohnella</taxon>
    </lineage>
</organism>